<protein>
    <recommendedName>
        <fullName evidence="4">Helicase</fullName>
    </recommendedName>
</protein>
<name>A0A5C6M326_9PLAN</name>
<dbReference type="InterPro" id="IPR027417">
    <property type="entry name" value="P-loop_NTPase"/>
</dbReference>
<dbReference type="Proteomes" id="UP000321083">
    <property type="component" value="Unassembled WGS sequence"/>
</dbReference>
<feature type="region of interest" description="Disordered" evidence="1">
    <location>
        <begin position="219"/>
        <end position="244"/>
    </location>
</feature>
<reference evidence="2 3" key="2">
    <citation type="submission" date="2019-08" db="EMBL/GenBank/DDBJ databases">
        <authorList>
            <person name="Henke P."/>
        </authorList>
    </citation>
    <scope>NUCLEOTIDE SEQUENCE [LARGE SCALE GENOMIC DNA]</scope>
    <source>
        <strain evidence="2">Phe10_nw2017</strain>
    </source>
</reference>
<evidence type="ECO:0000256" key="1">
    <source>
        <dbReference type="SAM" id="MobiDB-lite"/>
    </source>
</evidence>
<reference evidence="2 3" key="1">
    <citation type="submission" date="2019-08" db="EMBL/GenBank/DDBJ databases">
        <title>100 year-old enigma solved: identification of Planctomyces bekefii, the type genus and species of the phylum Planctomycetes.</title>
        <authorList>
            <person name="Svetlana D.N."/>
            <person name="Overmann J."/>
        </authorList>
    </citation>
    <scope>NUCLEOTIDE SEQUENCE [LARGE SCALE GENOMIC DNA]</scope>
    <source>
        <strain evidence="2">Phe10_nw2017</strain>
    </source>
</reference>
<organism evidence="2 3">
    <name type="scientific">Planctomyces bekefii</name>
    <dbReference type="NCBI Taxonomy" id="1653850"/>
    <lineage>
        <taxon>Bacteria</taxon>
        <taxon>Pseudomonadati</taxon>
        <taxon>Planctomycetota</taxon>
        <taxon>Planctomycetia</taxon>
        <taxon>Planctomycetales</taxon>
        <taxon>Planctomycetaceae</taxon>
        <taxon>Planctomyces</taxon>
    </lineage>
</organism>
<sequence>DIAFLSGKFRRMLLLTATPFHLGHHELIQVLRTFGSVLWDGDRAPCGTREEFVKTIEELTEALDRNRLAGRNLDQLWGRITSAMLGPMSPCDWWQQVAANPKDAWERRLVEAVQHCCQTCNDAEKLLRPWVIRHNRSPYFPFRDGEVPRNRRETQAGRAMLEAAFEGKEAGLPISNDAVLPFLLSARAQGELASHSGARAFFAEGLSSSYEAFHHTRDARGKARDMGDDGLPIPSDDTSSDDSMAETTGWYERQVAALIPSKTAERRARLLHPKVAATVNRAIDLWSRGEKVLVFCVYRETARALYEHLREEVEERIIALAGKRLGIDPIESRTEIENRLERIARRLSEDGRPFSIEVRNLLSEPFRDEQFEVLAPFWFSERSVQSDQSRAIRSSRPATVVSYSLPFRSGRSVHLRPC</sequence>
<proteinExistence type="predicted"/>
<evidence type="ECO:0000313" key="2">
    <source>
        <dbReference type="EMBL" id="TWW09018.1"/>
    </source>
</evidence>
<dbReference type="AlphaFoldDB" id="A0A5C6M326"/>
<dbReference type="EMBL" id="SRHE01000416">
    <property type="protein sequence ID" value="TWW09018.1"/>
    <property type="molecule type" value="Genomic_DNA"/>
</dbReference>
<keyword evidence="3" id="KW-1185">Reference proteome</keyword>
<comment type="caution">
    <text evidence="2">The sequence shown here is derived from an EMBL/GenBank/DDBJ whole genome shotgun (WGS) entry which is preliminary data.</text>
</comment>
<evidence type="ECO:0008006" key="4">
    <source>
        <dbReference type="Google" id="ProtNLM"/>
    </source>
</evidence>
<dbReference type="SUPFAM" id="SSF52540">
    <property type="entry name" value="P-loop containing nucleoside triphosphate hydrolases"/>
    <property type="match status" value="1"/>
</dbReference>
<gene>
    <name evidence="2" type="ORF">E3A20_18510</name>
</gene>
<evidence type="ECO:0000313" key="3">
    <source>
        <dbReference type="Proteomes" id="UP000321083"/>
    </source>
</evidence>
<accession>A0A5C6M326</accession>
<feature type="non-terminal residue" evidence="2">
    <location>
        <position position="1"/>
    </location>
</feature>